<accession>A0A811U3B8</accession>
<dbReference type="PANTHER" id="PTHR21261:SF5">
    <property type="entry name" value="BEATEN PATH VA, ISOFORM A-RELATED"/>
    <property type="match status" value="1"/>
</dbReference>
<dbReference type="Proteomes" id="UP000606786">
    <property type="component" value="Unassembled WGS sequence"/>
</dbReference>
<comment type="caution">
    <text evidence="1">The sequence shown here is derived from an EMBL/GenBank/DDBJ whole genome shotgun (WGS) entry which is preliminary data.</text>
</comment>
<evidence type="ECO:0000313" key="1">
    <source>
        <dbReference type="EMBL" id="CAD6993131.1"/>
    </source>
</evidence>
<dbReference type="PANTHER" id="PTHR21261">
    <property type="entry name" value="BEAT PROTEIN"/>
    <property type="match status" value="1"/>
</dbReference>
<dbReference type="EMBL" id="CAJHJT010000001">
    <property type="protein sequence ID" value="CAD6993131.1"/>
    <property type="molecule type" value="Genomic_DNA"/>
</dbReference>
<protein>
    <submittedName>
        <fullName evidence="1">(Mediterranean fruit fly) hypothetical protein</fullName>
    </submittedName>
</protein>
<keyword evidence="2" id="KW-1185">Reference proteome</keyword>
<name>A0A811U3B8_CERCA</name>
<evidence type="ECO:0000313" key="2">
    <source>
        <dbReference type="Proteomes" id="UP000606786"/>
    </source>
</evidence>
<dbReference type="AlphaFoldDB" id="A0A811U3B8"/>
<proteinExistence type="predicted"/>
<organism evidence="1 2">
    <name type="scientific">Ceratitis capitata</name>
    <name type="common">Mediterranean fruit fly</name>
    <name type="synonym">Tephritis capitata</name>
    <dbReference type="NCBI Taxonomy" id="7213"/>
    <lineage>
        <taxon>Eukaryota</taxon>
        <taxon>Metazoa</taxon>
        <taxon>Ecdysozoa</taxon>
        <taxon>Arthropoda</taxon>
        <taxon>Hexapoda</taxon>
        <taxon>Insecta</taxon>
        <taxon>Pterygota</taxon>
        <taxon>Neoptera</taxon>
        <taxon>Endopterygota</taxon>
        <taxon>Diptera</taxon>
        <taxon>Brachycera</taxon>
        <taxon>Muscomorpha</taxon>
        <taxon>Tephritoidea</taxon>
        <taxon>Tephritidae</taxon>
        <taxon>Ceratitis</taxon>
        <taxon>Ceratitis</taxon>
    </lineage>
</organism>
<dbReference type="OrthoDB" id="7375975at2759"/>
<sequence length="82" mass="8904">MHSFITAAQVKYSPLTPPTTNWFPVKGVTIADGSSHCNQFICNVELEKLNVHSSGSYRCEVSGDAPEFKLIDKTANMTVGGE</sequence>
<gene>
    <name evidence="1" type="ORF">CCAP1982_LOCUS1957</name>
</gene>
<reference evidence="1" key="1">
    <citation type="submission" date="2020-11" db="EMBL/GenBank/DDBJ databases">
        <authorList>
            <person name="Whitehead M."/>
        </authorList>
    </citation>
    <scope>NUCLEOTIDE SEQUENCE</scope>
    <source>
        <strain evidence="1">EGII</strain>
    </source>
</reference>